<dbReference type="EMBL" id="BAABEY010000015">
    <property type="protein sequence ID" value="GAA4436402.1"/>
    <property type="molecule type" value="Genomic_DNA"/>
</dbReference>
<organism evidence="7 8">
    <name type="scientific">Ravibacter arvi</name>
    <dbReference type="NCBI Taxonomy" id="2051041"/>
    <lineage>
        <taxon>Bacteria</taxon>
        <taxon>Pseudomonadati</taxon>
        <taxon>Bacteroidota</taxon>
        <taxon>Cytophagia</taxon>
        <taxon>Cytophagales</taxon>
        <taxon>Spirosomataceae</taxon>
        <taxon>Ravibacter</taxon>
    </lineage>
</organism>
<feature type="transmembrane region" description="Helical" evidence="5">
    <location>
        <begin position="49"/>
        <end position="67"/>
    </location>
</feature>
<evidence type="ECO:0000256" key="5">
    <source>
        <dbReference type="SAM" id="Phobius"/>
    </source>
</evidence>
<accession>A0ABP8LTQ6</accession>
<evidence type="ECO:0000256" key="3">
    <source>
        <dbReference type="ARBA" id="ARBA00022989"/>
    </source>
</evidence>
<protein>
    <recommendedName>
        <fullName evidence="6">Methylamine utilisation protein MauE domain-containing protein</fullName>
    </recommendedName>
</protein>
<evidence type="ECO:0000256" key="4">
    <source>
        <dbReference type="ARBA" id="ARBA00023136"/>
    </source>
</evidence>
<name>A0ABP8LTQ6_9BACT</name>
<keyword evidence="3 5" id="KW-1133">Transmembrane helix</keyword>
<comment type="caution">
    <text evidence="7">The sequence shown here is derived from an EMBL/GenBank/DDBJ whole genome shotgun (WGS) entry which is preliminary data.</text>
</comment>
<comment type="subcellular location">
    <subcellularLocation>
        <location evidence="1">Membrane</location>
        <topology evidence="1">Multi-pass membrane protein</topology>
    </subcellularLocation>
</comment>
<sequence>MKTKALFLEIVCFLFILLFLYTAFSKLADFETFRVQLGRSPLVTDISGLVAWGVPALEILLAGLLMFGKTRKVGLYGSYTLMVIFTAYITAILNFSDVIPCSCGGVIAKLSWWDHFVLNIFFTSAAAIAALVYPATIPKHQRQ</sequence>
<reference evidence="8" key="1">
    <citation type="journal article" date="2019" name="Int. J. Syst. Evol. Microbiol.">
        <title>The Global Catalogue of Microorganisms (GCM) 10K type strain sequencing project: providing services to taxonomists for standard genome sequencing and annotation.</title>
        <authorList>
            <consortium name="The Broad Institute Genomics Platform"/>
            <consortium name="The Broad Institute Genome Sequencing Center for Infectious Disease"/>
            <person name="Wu L."/>
            <person name="Ma J."/>
        </authorList>
    </citation>
    <scope>NUCLEOTIDE SEQUENCE [LARGE SCALE GENOMIC DNA]</scope>
    <source>
        <strain evidence="8">JCM 31920</strain>
    </source>
</reference>
<gene>
    <name evidence="7" type="ORF">GCM10023091_14250</name>
</gene>
<dbReference type="InterPro" id="IPR009908">
    <property type="entry name" value="Methylamine_util_MauE"/>
</dbReference>
<feature type="transmembrane region" description="Helical" evidence="5">
    <location>
        <begin position="79"/>
        <end position="96"/>
    </location>
</feature>
<proteinExistence type="predicted"/>
<evidence type="ECO:0000259" key="6">
    <source>
        <dbReference type="Pfam" id="PF07291"/>
    </source>
</evidence>
<feature type="domain" description="Methylamine utilisation protein MauE" evidence="6">
    <location>
        <begin position="5"/>
        <end position="131"/>
    </location>
</feature>
<keyword evidence="2 5" id="KW-0812">Transmembrane</keyword>
<feature type="transmembrane region" description="Helical" evidence="5">
    <location>
        <begin position="116"/>
        <end position="137"/>
    </location>
</feature>
<evidence type="ECO:0000256" key="1">
    <source>
        <dbReference type="ARBA" id="ARBA00004141"/>
    </source>
</evidence>
<keyword evidence="4 5" id="KW-0472">Membrane</keyword>
<evidence type="ECO:0000313" key="8">
    <source>
        <dbReference type="Proteomes" id="UP001501508"/>
    </source>
</evidence>
<keyword evidence="8" id="KW-1185">Reference proteome</keyword>
<evidence type="ECO:0000313" key="7">
    <source>
        <dbReference type="EMBL" id="GAA4436402.1"/>
    </source>
</evidence>
<dbReference type="Pfam" id="PF07291">
    <property type="entry name" value="MauE"/>
    <property type="match status" value="1"/>
</dbReference>
<dbReference type="RefSeq" id="WP_345027614.1">
    <property type="nucleotide sequence ID" value="NZ_BAABEY010000015.1"/>
</dbReference>
<evidence type="ECO:0000256" key="2">
    <source>
        <dbReference type="ARBA" id="ARBA00022692"/>
    </source>
</evidence>
<dbReference type="Proteomes" id="UP001501508">
    <property type="component" value="Unassembled WGS sequence"/>
</dbReference>